<evidence type="ECO:0000259" key="1">
    <source>
        <dbReference type="PROSITE" id="PS50280"/>
    </source>
</evidence>
<dbReference type="PROSITE" id="PS50280">
    <property type="entry name" value="SET"/>
    <property type="match status" value="1"/>
</dbReference>
<feature type="domain" description="SET" evidence="1">
    <location>
        <begin position="70"/>
        <end position="190"/>
    </location>
</feature>
<protein>
    <recommendedName>
        <fullName evidence="1">SET domain-containing protein</fullName>
    </recommendedName>
</protein>
<dbReference type="InterPro" id="IPR001214">
    <property type="entry name" value="SET_dom"/>
</dbReference>
<dbReference type="EMBL" id="QEAO01000033">
    <property type="protein sequence ID" value="TPX32225.1"/>
    <property type="molecule type" value="Genomic_DNA"/>
</dbReference>
<dbReference type="OrthoDB" id="5792673at2759"/>
<dbReference type="Gene3D" id="2.170.270.10">
    <property type="entry name" value="SET domain"/>
    <property type="match status" value="1"/>
</dbReference>
<dbReference type="Proteomes" id="UP000319731">
    <property type="component" value="Unassembled WGS sequence"/>
</dbReference>
<dbReference type="STRING" id="1806994.A0A507C3T1"/>
<dbReference type="Pfam" id="PF00856">
    <property type="entry name" value="SET"/>
    <property type="match status" value="1"/>
</dbReference>
<evidence type="ECO:0000313" key="3">
    <source>
        <dbReference type="Proteomes" id="UP000319731"/>
    </source>
</evidence>
<accession>A0A507C3T1</accession>
<keyword evidence="3" id="KW-1185">Reference proteome</keyword>
<dbReference type="GeneID" id="42005881"/>
<dbReference type="SUPFAM" id="SSF82199">
    <property type="entry name" value="SET domain"/>
    <property type="match status" value="1"/>
</dbReference>
<gene>
    <name evidence="2" type="ORF">SmJEL517_g04656</name>
</gene>
<comment type="caution">
    <text evidence="2">The sequence shown here is derived from an EMBL/GenBank/DDBJ whole genome shotgun (WGS) entry which is preliminary data.</text>
</comment>
<proteinExistence type="predicted"/>
<name>A0A507C3T1_9FUNG</name>
<dbReference type="AlphaFoldDB" id="A0A507C3T1"/>
<organism evidence="2 3">
    <name type="scientific">Synchytrium microbalum</name>
    <dbReference type="NCBI Taxonomy" id="1806994"/>
    <lineage>
        <taxon>Eukaryota</taxon>
        <taxon>Fungi</taxon>
        <taxon>Fungi incertae sedis</taxon>
        <taxon>Chytridiomycota</taxon>
        <taxon>Chytridiomycota incertae sedis</taxon>
        <taxon>Chytridiomycetes</taxon>
        <taxon>Synchytriales</taxon>
        <taxon>Synchytriaceae</taxon>
        <taxon>Synchytrium</taxon>
    </lineage>
</organism>
<evidence type="ECO:0000313" key="2">
    <source>
        <dbReference type="EMBL" id="TPX32225.1"/>
    </source>
</evidence>
<dbReference type="RefSeq" id="XP_031023475.1">
    <property type="nucleotide sequence ID" value="XM_031170584.1"/>
</dbReference>
<sequence length="212" mass="23578">MTTKSLPKGWPVDGRVRYINENEFDKRIPREIIQHFLRLPITAITITTTTSPQANLLDSLEIHAVEDVPKSVVIRPIAAQSHPANGQYGLFAAKKIAPYAHVLNYNGLVVLDEHASPTSDYCFRVNSFLAIDAEFCGSQARFINDYRGVAQRANAEFKVFRDAKKGGVCVGVFSLKEGIGKGQEILLSYGKGFWKARAAVEDVEDYDEMVEV</sequence>
<dbReference type="InterPro" id="IPR046341">
    <property type="entry name" value="SET_dom_sf"/>
</dbReference>
<reference evidence="2 3" key="1">
    <citation type="journal article" date="2019" name="Sci. Rep.">
        <title>Comparative genomics of chytrid fungi reveal insights into the obligate biotrophic and pathogenic lifestyle of Synchytrium endobioticum.</title>
        <authorList>
            <person name="van de Vossenberg B.T.L.H."/>
            <person name="Warris S."/>
            <person name="Nguyen H.D.T."/>
            <person name="van Gent-Pelzer M.P.E."/>
            <person name="Joly D.L."/>
            <person name="van de Geest H.C."/>
            <person name="Bonants P.J.M."/>
            <person name="Smith D.S."/>
            <person name="Levesque C.A."/>
            <person name="van der Lee T.A.J."/>
        </authorList>
    </citation>
    <scope>NUCLEOTIDE SEQUENCE [LARGE SCALE GENOMIC DNA]</scope>
    <source>
        <strain evidence="2 3">JEL517</strain>
    </source>
</reference>